<accession>A0AAE1DQB7</accession>
<reference evidence="1" key="1">
    <citation type="journal article" date="2023" name="G3 (Bethesda)">
        <title>A reference genome for the long-term kleptoplast-retaining sea slug Elysia crispata morphotype clarki.</title>
        <authorList>
            <person name="Eastman K.E."/>
            <person name="Pendleton A.L."/>
            <person name="Shaikh M.A."/>
            <person name="Suttiyut T."/>
            <person name="Ogas R."/>
            <person name="Tomko P."/>
            <person name="Gavelis G."/>
            <person name="Widhalm J.R."/>
            <person name="Wisecaver J.H."/>
        </authorList>
    </citation>
    <scope>NUCLEOTIDE SEQUENCE</scope>
    <source>
        <strain evidence="1">ECLA1</strain>
    </source>
</reference>
<evidence type="ECO:0000313" key="1">
    <source>
        <dbReference type="EMBL" id="KAK3778817.1"/>
    </source>
</evidence>
<name>A0AAE1DQB7_9GAST</name>
<dbReference type="Proteomes" id="UP001283361">
    <property type="component" value="Unassembled WGS sequence"/>
</dbReference>
<dbReference type="EMBL" id="JAWDGP010002895">
    <property type="protein sequence ID" value="KAK3778817.1"/>
    <property type="molecule type" value="Genomic_DNA"/>
</dbReference>
<dbReference type="AlphaFoldDB" id="A0AAE1DQB7"/>
<organism evidence="1 2">
    <name type="scientific">Elysia crispata</name>
    <name type="common">lettuce slug</name>
    <dbReference type="NCBI Taxonomy" id="231223"/>
    <lineage>
        <taxon>Eukaryota</taxon>
        <taxon>Metazoa</taxon>
        <taxon>Spiralia</taxon>
        <taxon>Lophotrochozoa</taxon>
        <taxon>Mollusca</taxon>
        <taxon>Gastropoda</taxon>
        <taxon>Heterobranchia</taxon>
        <taxon>Euthyneura</taxon>
        <taxon>Panpulmonata</taxon>
        <taxon>Sacoglossa</taxon>
        <taxon>Placobranchoidea</taxon>
        <taxon>Plakobranchidae</taxon>
        <taxon>Elysia</taxon>
    </lineage>
</organism>
<gene>
    <name evidence="1" type="ORF">RRG08_013085</name>
</gene>
<comment type="caution">
    <text evidence="1">The sequence shown here is derived from an EMBL/GenBank/DDBJ whole genome shotgun (WGS) entry which is preliminary data.</text>
</comment>
<keyword evidence="2" id="KW-1185">Reference proteome</keyword>
<sequence>MFAEKQPSANASPESGLGVSLQIIDRIFLQDLEVFTGFFVISYSSPFTESEANKGSFMGSVLQRSIPSEFRVILWTIFFERRNHIDNLES</sequence>
<protein>
    <submittedName>
        <fullName evidence="1">Uncharacterized protein</fullName>
    </submittedName>
</protein>
<evidence type="ECO:0000313" key="2">
    <source>
        <dbReference type="Proteomes" id="UP001283361"/>
    </source>
</evidence>
<proteinExistence type="predicted"/>